<dbReference type="SFLD" id="SFLDG01129">
    <property type="entry name" value="C1.5:_HAD__Beta-PGM__Phosphata"/>
    <property type="match status" value="1"/>
</dbReference>
<dbReference type="GO" id="GO:0016787">
    <property type="term" value="F:hydrolase activity"/>
    <property type="evidence" value="ECO:0007669"/>
    <property type="project" value="UniProtKB-KW"/>
</dbReference>
<keyword evidence="1" id="KW-0378">Hydrolase</keyword>
<dbReference type="AlphaFoldDB" id="W9GP46"/>
<dbReference type="Pfam" id="PF13419">
    <property type="entry name" value="HAD_2"/>
    <property type="match status" value="1"/>
</dbReference>
<dbReference type="NCBIfam" id="TIGR01509">
    <property type="entry name" value="HAD-SF-IA-v3"/>
    <property type="match status" value="1"/>
</dbReference>
<dbReference type="SFLD" id="SFLDS00003">
    <property type="entry name" value="Haloacid_Dehalogenase"/>
    <property type="match status" value="1"/>
</dbReference>
<dbReference type="CDD" id="cd07505">
    <property type="entry name" value="HAD_BPGM-like"/>
    <property type="match status" value="1"/>
</dbReference>
<dbReference type="InterPro" id="IPR023198">
    <property type="entry name" value="PGP-like_dom2"/>
</dbReference>
<dbReference type="Proteomes" id="UP000019494">
    <property type="component" value="Unassembled WGS sequence"/>
</dbReference>
<keyword evidence="2" id="KW-1185">Reference proteome</keyword>
<name>W9GP46_9MICO</name>
<sequence length="229" mass="24422">MDRRNLPAAVLWDMDGTLVDTEPYWMRAEHELVEEHGGVWTHEDAQSLVGNALEVSAGIILERTGLSLTVDQVVHALLGRVIEQVRVEVPWRPGARELLRDLKRVGVPSVLVTMSWRPLADTVVGNLPHGAFRGMVTGDQVHRGKPDPEPYLTAARLLDVPPAACVALEDSPAGVRSATAAGVPTVAIPHVVPVPEMAGAVQVETLAGIGPADLLPLVERAVPTEASAP</sequence>
<proteinExistence type="predicted"/>
<comment type="caution">
    <text evidence="1">The sequence shown here is derived from an EMBL/GenBank/DDBJ whole genome shotgun (WGS) entry which is preliminary data.</text>
</comment>
<accession>W9GP46</accession>
<dbReference type="PATRIC" id="fig|584657.3.peg.80"/>
<reference evidence="2" key="1">
    <citation type="submission" date="2013-08" db="EMBL/GenBank/DDBJ databases">
        <title>Intrasporangium oryzae NRRL B-24470.</title>
        <authorList>
            <person name="Liu H."/>
            <person name="Wang G."/>
        </authorList>
    </citation>
    <scope>NUCLEOTIDE SEQUENCE [LARGE SCALE GENOMIC DNA]</scope>
    <source>
        <strain evidence="2">Q5-1</strain>
    </source>
</reference>
<dbReference type="RefSeq" id="WP_276203088.1">
    <property type="nucleotide sequence ID" value="NZ_AWQS01000002.1"/>
</dbReference>
<dbReference type="PRINTS" id="PR00413">
    <property type="entry name" value="HADHALOGNASE"/>
</dbReference>
<dbReference type="PANTHER" id="PTHR18901">
    <property type="entry name" value="2-DEOXYGLUCOSE-6-PHOSPHATE PHOSPHATASE 2"/>
    <property type="match status" value="1"/>
</dbReference>
<evidence type="ECO:0000313" key="1">
    <source>
        <dbReference type="EMBL" id="EWT07915.1"/>
    </source>
</evidence>
<dbReference type="Gene3D" id="3.40.50.1000">
    <property type="entry name" value="HAD superfamily/HAD-like"/>
    <property type="match status" value="1"/>
</dbReference>
<dbReference type="SUPFAM" id="SSF56784">
    <property type="entry name" value="HAD-like"/>
    <property type="match status" value="1"/>
</dbReference>
<protein>
    <submittedName>
        <fullName evidence="1">Hydrolase</fullName>
    </submittedName>
</protein>
<dbReference type="InterPro" id="IPR023214">
    <property type="entry name" value="HAD_sf"/>
</dbReference>
<gene>
    <name evidence="1" type="ORF">N864_17765</name>
</gene>
<dbReference type="InterPro" id="IPR006439">
    <property type="entry name" value="HAD-SF_hydro_IA"/>
</dbReference>
<organism evidence="1 2">
    <name type="scientific">Intrasporangium chromatireducens Q5-1</name>
    <dbReference type="NCBI Taxonomy" id="584657"/>
    <lineage>
        <taxon>Bacteria</taxon>
        <taxon>Bacillati</taxon>
        <taxon>Actinomycetota</taxon>
        <taxon>Actinomycetes</taxon>
        <taxon>Micrococcales</taxon>
        <taxon>Intrasporangiaceae</taxon>
        <taxon>Intrasporangium</taxon>
    </lineage>
</organism>
<evidence type="ECO:0000313" key="2">
    <source>
        <dbReference type="Proteomes" id="UP000019494"/>
    </source>
</evidence>
<dbReference type="InterPro" id="IPR036412">
    <property type="entry name" value="HAD-like_sf"/>
</dbReference>
<dbReference type="Gene3D" id="1.10.150.240">
    <property type="entry name" value="Putative phosphatase, domain 2"/>
    <property type="match status" value="1"/>
</dbReference>
<dbReference type="InterPro" id="IPR041492">
    <property type="entry name" value="HAD_2"/>
</dbReference>
<dbReference type="EMBL" id="AWQS01000002">
    <property type="protein sequence ID" value="EWT07915.1"/>
    <property type="molecule type" value="Genomic_DNA"/>
</dbReference>
<dbReference type="PANTHER" id="PTHR18901:SF38">
    <property type="entry name" value="PSEUDOURIDINE-5'-PHOSPHATASE"/>
    <property type="match status" value="1"/>
</dbReference>